<evidence type="ECO:0000313" key="13">
    <source>
        <dbReference type="Proteomes" id="UP000822476"/>
    </source>
</evidence>
<dbReference type="Pfam" id="PF00240">
    <property type="entry name" value="ubiquitin"/>
    <property type="match status" value="1"/>
</dbReference>
<dbReference type="InterPro" id="IPR006636">
    <property type="entry name" value="STI1_HS-bd"/>
</dbReference>
<dbReference type="PRINTS" id="PR01839">
    <property type="entry name" value="RAD23PROTEIN"/>
</dbReference>
<keyword evidence="3" id="KW-0677">Repeat</keyword>
<dbReference type="PROSITE" id="PS50053">
    <property type="entry name" value="UBIQUITIN_2"/>
    <property type="match status" value="1"/>
</dbReference>
<dbReference type="CDD" id="cd14377">
    <property type="entry name" value="UBA1_Rad23"/>
    <property type="match status" value="1"/>
</dbReference>
<evidence type="ECO:0000256" key="7">
    <source>
        <dbReference type="ARBA" id="ARBA00023242"/>
    </source>
</evidence>
<dbReference type="PANTHER" id="PTHR10621:SF0">
    <property type="entry name" value="UV EXCISION REPAIR PROTEIN RAD23"/>
    <property type="match status" value="1"/>
</dbReference>
<dbReference type="GO" id="GO:0000502">
    <property type="term" value="C:proteasome complex"/>
    <property type="evidence" value="ECO:0007669"/>
    <property type="project" value="UniProtKB-KW"/>
</dbReference>
<feature type="region of interest" description="Disordered" evidence="9">
    <location>
        <begin position="186"/>
        <end position="222"/>
    </location>
</feature>
<keyword evidence="7 8" id="KW-0539">Nucleus</keyword>
<comment type="function">
    <text evidence="8">Multiubiquitin chain receptor involved in modulation of proteasomal degradation. Involved in nucleotide excision repair.</text>
</comment>
<dbReference type="GO" id="GO:0003684">
    <property type="term" value="F:damaged DNA binding"/>
    <property type="evidence" value="ECO:0007669"/>
    <property type="project" value="UniProtKB-UniRule"/>
</dbReference>
<keyword evidence="5" id="KW-0647">Proteasome</keyword>
<sequence length="356" mass="38452">MRVTFKTLKQQKFELELKEDELVSEVKKKIEAAKGVDFSAESQTLIHAGKVMKDSETLKDNKVTDKGFIVVMSVSKPPPKEASPPCDKVPETIKTVASPQPVTPSPAAVSSEQPPSVVAVDAPPSATNEVQTSESALVTGEEYERTIGEMMSMGFERSMVVRAMRASFNNPDRAVEYLLSGSIPSVGIPDNPHVSDRTATESTRAEAPGDDHSASESAGSDDPIAALANLRQFREMRALVQANPELLPQLIQQIGADNPELLRLIQENEQTFLEFLNAPINPEAGEGEGTDASDVTPSRAPTAVITVTAEERAAIDRLKALGFPEELVIQAYYACEKNEDAAANFLLSEGLDDEMV</sequence>
<keyword evidence="13" id="KW-1185">Reference proteome</keyword>
<feature type="region of interest" description="Disordered" evidence="9">
    <location>
        <begin position="97"/>
        <end position="117"/>
    </location>
</feature>
<evidence type="ECO:0000259" key="11">
    <source>
        <dbReference type="PROSITE" id="PS50053"/>
    </source>
</evidence>
<dbReference type="GO" id="GO:0070628">
    <property type="term" value="F:proteasome binding"/>
    <property type="evidence" value="ECO:0007669"/>
    <property type="project" value="TreeGrafter"/>
</dbReference>
<dbReference type="InterPro" id="IPR015360">
    <property type="entry name" value="XPC-bd"/>
</dbReference>
<feature type="compositionally biased region" description="Basic and acidic residues" evidence="9">
    <location>
        <begin position="193"/>
        <end position="214"/>
    </location>
</feature>
<dbReference type="GO" id="GO:0031593">
    <property type="term" value="F:polyubiquitin modification-dependent protein binding"/>
    <property type="evidence" value="ECO:0007669"/>
    <property type="project" value="UniProtKB-UniRule"/>
</dbReference>
<accession>A0A8S9Z2K3</accession>
<dbReference type="InterPro" id="IPR000626">
    <property type="entry name" value="Ubiquitin-like_dom"/>
</dbReference>
<name>A0A8S9Z2K3_9TREM</name>
<dbReference type="InterPro" id="IPR015940">
    <property type="entry name" value="UBA"/>
</dbReference>
<comment type="caution">
    <text evidence="12">The sequence shown here is derived from an EMBL/GenBank/DDBJ whole genome shotgun (WGS) entry which is preliminary data.</text>
</comment>
<evidence type="ECO:0000256" key="3">
    <source>
        <dbReference type="ARBA" id="ARBA00022737"/>
    </source>
</evidence>
<dbReference type="InterPro" id="IPR041811">
    <property type="entry name" value="RAD23A/B_UBA1"/>
</dbReference>
<dbReference type="Gene3D" id="1.10.10.540">
    <property type="entry name" value="XPC-binding domain"/>
    <property type="match status" value="1"/>
</dbReference>
<dbReference type="SUPFAM" id="SSF46934">
    <property type="entry name" value="UBA-like"/>
    <property type="match status" value="2"/>
</dbReference>
<dbReference type="InterPro" id="IPR036353">
    <property type="entry name" value="XPC-bd_sf"/>
</dbReference>
<comment type="similarity">
    <text evidence="1 8">Belongs to the RAD23 family.</text>
</comment>
<dbReference type="FunFam" id="3.10.20.90:FF:000254">
    <property type="entry name" value="UV excision repair protein Rad23"/>
    <property type="match status" value="1"/>
</dbReference>
<dbReference type="PROSITE" id="PS50030">
    <property type="entry name" value="UBA"/>
    <property type="match status" value="2"/>
</dbReference>
<dbReference type="GO" id="GO:0006289">
    <property type="term" value="P:nucleotide-excision repair"/>
    <property type="evidence" value="ECO:0007669"/>
    <property type="project" value="UniProtKB-UniRule"/>
</dbReference>
<dbReference type="GO" id="GO:0043161">
    <property type="term" value="P:proteasome-mediated ubiquitin-dependent protein catabolic process"/>
    <property type="evidence" value="ECO:0007669"/>
    <property type="project" value="UniProtKB-UniRule"/>
</dbReference>
<keyword evidence="8" id="KW-0963">Cytoplasm</keyword>
<evidence type="ECO:0000256" key="2">
    <source>
        <dbReference type="ARBA" id="ARBA00022553"/>
    </source>
</evidence>
<dbReference type="PANTHER" id="PTHR10621">
    <property type="entry name" value="UV EXCISION REPAIR PROTEIN RAD23"/>
    <property type="match status" value="1"/>
</dbReference>
<dbReference type="NCBIfam" id="TIGR00601">
    <property type="entry name" value="rad23"/>
    <property type="match status" value="1"/>
</dbReference>
<dbReference type="SUPFAM" id="SSF101238">
    <property type="entry name" value="XPC-binding domain"/>
    <property type="match status" value="1"/>
</dbReference>
<dbReference type="InterPro" id="IPR009060">
    <property type="entry name" value="UBA-like_sf"/>
</dbReference>
<dbReference type="CDD" id="cd14380">
    <property type="entry name" value="UBA2_Rad23"/>
    <property type="match status" value="1"/>
</dbReference>
<dbReference type="GO" id="GO:0005654">
    <property type="term" value="C:nucleoplasm"/>
    <property type="evidence" value="ECO:0007669"/>
    <property type="project" value="TreeGrafter"/>
</dbReference>
<proteinExistence type="inferred from homology"/>
<dbReference type="SMART" id="SM00213">
    <property type="entry name" value="UBQ"/>
    <property type="match status" value="1"/>
</dbReference>
<dbReference type="GO" id="GO:0043130">
    <property type="term" value="F:ubiquitin binding"/>
    <property type="evidence" value="ECO:0007669"/>
    <property type="project" value="UniProtKB-UniRule"/>
</dbReference>
<evidence type="ECO:0000256" key="9">
    <source>
        <dbReference type="SAM" id="MobiDB-lite"/>
    </source>
</evidence>
<dbReference type="Pfam" id="PF00627">
    <property type="entry name" value="UBA"/>
    <property type="match status" value="2"/>
</dbReference>
<dbReference type="FunFam" id="1.10.8.10:FF:000003">
    <property type="entry name" value="UV excision repair protein RAD23 homolog"/>
    <property type="match status" value="1"/>
</dbReference>
<dbReference type="OrthoDB" id="419317at2759"/>
<comment type="subcellular location">
    <subcellularLocation>
        <location evidence="8">Nucleus</location>
    </subcellularLocation>
    <subcellularLocation>
        <location evidence="8">Cytoplasm</location>
    </subcellularLocation>
</comment>
<dbReference type="SMART" id="SM00165">
    <property type="entry name" value="UBA"/>
    <property type="match status" value="2"/>
</dbReference>
<evidence type="ECO:0000256" key="5">
    <source>
        <dbReference type="ARBA" id="ARBA00022942"/>
    </source>
</evidence>
<dbReference type="AlphaFoldDB" id="A0A8S9Z2K3"/>
<keyword evidence="6 8" id="KW-0234">DNA repair</keyword>
<gene>
    <name evidence="12" type="ORF">EG68_02997</name>
</gene>
<dbReference type="SMART" id="SM00727">
    <property type="entry name" value="STI1"/>
    <property type="match status" value="1"/>
</dbReference>
<dbReference type="Gene3D" id="1.10.8.10">
    <property type="entry name" value="DNA helicase RuvA subunit, C-terminal domain"/>
    <property type="match status" value="2"/>
</dbReference>
<dbReference type="FunFam" id="1.10.8.10:FF:000002">
    <property type="entry name" value="UV excision repair protein RAD23 homolog"/>
    <property type="match status" value="1"/>
</dbReference>
<dbReference type="Proteomes" id="UP000822476">
    <property type="component" value="Unassembled WGS sequence"/>
</dbReference>
<protein>
    <recommendedName>
        <fullName evidence="8">UV excision repair protein RAD23</fullName>
    </recommendedName>
</protein>
<evidence type="ECO:0000256" key="6">
    <source>
        <dbReference type="ARBA" id="ARBA00023204"/>
    </source>
</evidence>
<feature type="domain" description="UBA" evidence="10">
    <location>
        <begin position="141"/>
        <end position="181"/>
    </location>
</feature>
<evidence type="ECO:0000256" key="1">
    <source>
        <dbReference type="ARBA" id="ARBA00009878"/>
    </source>
</evidence>
<dbReference type="InterPro" id="IPR029071">
    <property type="entry name" value="Ubiquitin-like_domsf"/>
</dbReference>
<feature type="domain" description="UBA" evidence="10">
    <location>
        <begin position="308"/>
        <end position="349"/>
    </location>
</feature>
<dbReference type="GO" id="GO:0005829">
    <property type="term" value="C:cytosol"/>
    <property type="evidence" value="ECO:0007669"/>
    <property type="project" value="TreeGrafter"/>
</dbReference>
<dbReference type="CDD" id="cd01805">
    <property type="entry name" value="Ubl_Rad23"/>
    <property type="match status" value="1"/>
</dbReference>
<dbReference type="SUPFAM" id="SSF54236">
    <property type="entry name" value="Ubiquitin-like"/>
    <property type="match status" value="1"/>
</dbReference>
<keyword evidence="2" id="KW-0597">Phosphoprotein</keyword>
<organism evidence="12 13">
    <name type="scientific">Paragonimus skrjabini miyazakii</name>
    <dbReference type="NCBI Taxonomy" id="59628"/>
    <lineage>
        <taxon>Eukaryota</taxon>
        <taxon>Metazoa</taxon>
        <taxon>Spiralia</taxon>
        <taxon>Lophotrochozoa</taxon>
        <taxon>Platyhelminthes</taxon>
        <taxon>Trematoda</taxon>
        <taxon>Digenea</taxon>
        <taxon>Plagiorchiida</taxon>
        <taxon>Troglotremata</taxon>
        <taxon>Troglotrematidae</taxon>
        <taxon>Paragonimus</taxon>
    </lineage>
</organism>
<dbReference type="Pfam" id="PF09280">
    <property type="entry name" value="XPC-binding"/>
    <property type="match status" value="1"/>
</dbReference>
<reference evidence="12" key="1">
    <citation type="submission" date="2019-07" db="EMBL/GenBank/DDBJ databases">
        <title>Annotation for the trematode Paragonimus miyazaki's.</title>
        <authorList>
            <person name="Choi Y.-J."/>
        </authorList>
    </citation>
    <scope>NUCLEOTIDE SEQUENCE</scope>
    <source>
        <strain evidence="12">Japan</strain>
    </source>
</reference>
<feature type="domain" description="Ubiquitin-like" evidence="11">
    <location>
        <begin position="1"/>
        <end position="72"/>
    </location>
</feature>
<evidence type="ECO:0000313" key="12">
    <source>
        <dbReference type="EMBL" id="KAF7259391.1"/>
    </source>
</evidence>
<dbReference type="InterPro" id="IPR004806">
    <property type="entry name" value="Rad23"/>
</dbReference>
<dbReference type="Gene3D" id="3.10.20.90">
    <property type="entry name" value="Phosphatidylinositol 3-kinase Catalytic Subunit, Chain A, domain 1"/>
    <property type="match status" value="1"/>
</dbReference>
<evidence type="ECO:0000256" key="4">
    <source>
        <dbReference type="ARBA" id="ARBA00022763"/>
    </source>
</evidence>
<evidence type="ECO:0000256" key="8">
    <source>
        <dbReference type="RuleBase" id="RU367049"/>
    </source>
</evidence>
<dbReference type="EMBL" id="JTDE01001221">
    <property type="protein sequence ID" value="KAF7259391.1"/>
    <property type="molecule type" value="Genomic_DNA"/>
</dbReference>
<keyword evidence="4 8" id="KW-0227">DNA damage</keyword>
<evidence type="ECO:0000259" key="10">
    <source>
        <dbReference type="PROSITE" id="PS50030"/>
    </source>
</evidence>